<evidence type="ECO:0000313" key="5">
    <source>
        <dbReference type="EMBL" id="OYO14393.1"/>
    </source>
</evidence>
<dbReference type="InterPro" id="IPR001647">
    <property type="entry name" value="HTH_TetR"/>
</dbReference>
<dbReference type="RefSeq" id="WP_094400909.1">
    <property type="nucleotide sequence ID" value="NZ_NMVL01000011.1"/>
</dbReference>
<sequence>MTSRTRLSRTDWIAGALALCAEEGFNRVAVEPLAARLGTTKGSFYWHFGSRDELLQAMLEAWEREHTAGVITDVEAREPADRLRKLVRNAFGLSSADADGRTERAVLAAADHRLVAPVVERVRRARVGYLEELFAATGLPAARARARARVAYATYLGSLQLGYPEPGAVTAEELIDEVVAVLGAP</sequence>
<evidence type="ECO:0000256" key="3">
    <source>
        <dbReference type="ARBA" id="ARBA00023163"/>
    </source>
</evidence>
<keyword evidence="6" id="KW-1185">Reference proteome</keyword>
<dbReference type="OrthoDB" id="3218408at2"/>
<keyword evidence="1" id="KW-0805">Transcription regulation</keyword>
<organism evidence="5 6">
    <name type="scientific">Enemella evansiae</name>
    <dbReference type="NCBI Taxonomy" id="2016499"/>
    <lineage>
        <taxon>Bacteria</taxon>
        <taxon>Bacillati</taxon>
        <taxon>Actinomycetota</taxon>
        <taxon>Actinomycetes</taxon>
        <taxon>Propionibacteriales</taxon>
        <taxon>Propionibacteriaceae</taxon>
        <taxon>Enemella</taxon>
    </lineage>
</organism>
<evidence type="ECO:0000256" key="2">
    <source>
        <dbReference type="ARBA" id="ARBA00023125"/>
    </source>
</evidence>
<dbReference type="SUPFAM" id="SSF46689">
    <property type="entry name" value="Homeodomain-like"/>
    <property type="match status" value="1"/>
</dbReference>
<gene>
    <name evidence="5" type="ORF">CGZ94_07215</name>
</gene>
<protein>
    <submittedName>
        <fullName evidence="5">TetR family transcriptional regulator</fullName>
    </submittedName>
</protein>
<dbReference type="PANTHER" id="PTHR30055:SF234">
    <property type="entry name" value="HTH-TYPE TRANSCRIPTIONAL REGULATOR BETI"/>
    <property type="match status" value="1"/>
</dbReference>
<dbReference type="InterPro" id="IPR050109">
    <property type="entry name" value="HTH-type_TetR-like_transc_reg"/>
</dbReference>
<accession>A0A255GJ80</accession>
<dbReference type="GO" id="GO:0003700">
    <property type="term" value="F:DNA-binding transcription factor activity"/>
    <property type="evidence" value="ECO:0007669"/>
    <property type="project" value="TreeGrafter"/>
</dbReference>
<dbReference type="AlphaFoldDB" id="A0A255GJ80"/>
<keyword evidence="3" id="KW-0804">Transcription</keyword>
<evidence type="ECO:0000256" key="4">
    <source>
        <dbReference type="PROSITE-ProRule" id="PRU00335"/>
    </source>
</evidence>
<dbReference type="Gene3D" id="1.10.357.10">
    <property type="entry name" value="Tetracycline Repressor, domain 2"/>
    <property type="match status" value="1"/>
</dbReference>
<proteinExistence type="predicted"/>
<dbReference type="PANTHER" id="PTHR30055">
    <property type="entry name" value="HTH-TYPE TRANSCRIPTIONAL REGULATOR RUTR"/>
    <property type="match status" value="1"/>
</dbReference>
<evidence type="ECO:0000256" key="1">
    <source>
        <dbReference type="ARBA" id="ARBA00023015"/>
    </source>
</evidence>
<dbReference type="EMBL" id="NMVO01000012">
    <property type="protein sequence ID" value="OYO14393.1"/>
    <property type="molecule type" value="Genomic_DNA"/>
</dbReference>
<comment type="caution">
    <text evidence="5">The sequence shown here is derived from an EMBL/GenBank/DDBJ whole genome shotgun (WGS) entry which is preliminary data.</text>
</comment>
<reference evidence="5 6" key="1">
    <citation type="submission" date="2017-07" db="EMBL/GenBank/DDBJ databases">
        <title>Draft whole genome sequences of clinical Proprionibacteriaceae strains.</title>
        <authorList>
            <person name="Bernier A.-M."/>
            <person name="Bernard K."/>
            <person name="Domingo M.-C."/>
        </authorList>
    </citation>
    <scope>NUCLEOTIDE SEQUENCE [LARGE SCALE GENOMIC DNA]</scope>
    <source>
        <strain evidence="5 6">NML 030167</strain>
    </source>
</reference>
<dbReference type="Proteomes" id="UP000215896">
    <property type="component" value="Unassembled WGS sequence"/>
</dbReference>
<evidence type="ECO:0000313" key="6">
    <source>
        <dbReference type="Proteomes" id="UP000215896"/>
    </source>
</evidence>
<dbReference type="PRINTS" id="PR00455">
    <property type="entry name" value="HTHTETR"/>
</dbReference>
<dbReference type="Pfam" id="PF00440">
    <property type="entry name" value="TetR_N"/>
    <property type="match status" value="1"/>
</dbReference>
<dbReference type="GO" id="GO:0000976">
    <property type="term" value="F:transcription cis-regulatory region binding"/>
    <property type="evidence" value="ECO:0007669"/>
    <property type="project" value="TreeGrafter"/>
</dbReference>
<accession>A0A4V3CFD3</accession>
<feature type="DNA-binding region" description="H-T-H motif" evidence="4">
    <location>
        <begin position="29"/>
        <end position="48"/>
    </location>
</feature>
<keyword evidence="2 4" id="KW-0238">DNA-binding</keyword>
<name>A0A255GJ80_9ACTN</name>
<dbReference type="PROSITE" id="PS50977">
    <property type="entry name" value="HTH_TETR_2"/>
    <property type="match status" value="1"/>
</dbReference>
<dbReference type="InterPro" id="IPR009057">
    <property type="entry name" value="Homeodomain-like_sf"/>
</dbReference>